<feature type="non-terminal residue" evidence="2">
    <location>
        <position position="1"/>
    </location>
</feature>
<protein>
    <submittedName>
        <fullName evidence="2">Uncharacterized protein</fullName>
    </submittedName>
</protein>
<proteinExistence type="predicted"/>
<organism evidence="2">
    <name type="scientific">Oikopleura dioica</name>
    <name type="common">Tunicate</name>
    <dbReference type="NCBI Taxonomy" id="34765"/>
    <lineage>
        <taxon>Eukaryota</taxon>
        <taxon>Metazoa</taxon>
        <taxon>Chordata</taxon>
        <taxon>Tunicata</taxon>
        <taxon>Appendicularia</taxon>
        <taxon>Copelata</taxon>
        <taxon>Oikopleuridae</taxon>
        <taxon>Oikopleura</taxon>
    </lineage>
</organism>
<name>E4YFT4_OIKDI</name>
<dbReference type="AlphaFoldDB" id="E4YFT4"/>
<gene>
    <name evidence="2" type="ORF">GSOID_T00024379001</name>
</gene>
<dbReference type="EMBL" id="FN654501">
    <property type="protein sequence ID" value="CBY34358.1"/>
    <property type="molecule type" value="Genomic_DNA"/>
</dbReference>
<sequence length="362" mass="42873">TMLIQADNNLTELADLQQKKKERTRIAEMMENGDRVSKTEELIFTKSQLIDEEISDLQKRDLALMTENEKLYEKVEQAKRSLRDHVINKMKATHAEEENGVCYKVGSAACLLQPAQEDEKTVGALWVNFFKENDLRTLTTAKVMPLLRRYVEAIPRSNPDRQRVQDALDLLRDHPECPRFQFYEKVKLTMNPSNMQVFVDAVNNIYDNEEHRTDLNNSMDQQRCARQLFTQKRTSHHLEKSLMKEFYEHRNTMSAEQVEELGITADMIRKYEKRGQRDRQSNRGRNNRPRPNNSNNRNDQQHRRDGFKRDERRRGGNRGRGSDRGRNRDWGNDQRKGQWENNKNRSYNKKEFRSNDPKKADN</sequence>
<reference evidence="2" key="1">
    <citation type="journal article" date="2010" name="Science">
        <title>Plasticity of animal genome architecture unmasked by rapid evolution of a pelagic tunicate.</title>
        <authorList>
            <person name="Denoeud F."/>
            <person name="Henriet S."/>
            <person name="Mungpakdee S."/>
            <person name="Aury J.M."/>
            <person name="Da Silva C."/>
            <person name="Brinkmann H."/>
            <person name="Mikhaleva J."/>
            <person name="Olsen L.C."/>
            <person name="Jubin C."/>
            <person name="Canestro C."/>
            <person name="Bouquet J.M."/>
            <person name="Danks G."/>
            <person name="Poulain J."/>
            <person name="Campsteijn C."/>
            <person name="Adamski M."/>
            <person name="Cross I."/>
            <person name="Yadetie F."/>
            <person name="Muffato M."/>
            <person name="Louis A."/>
            <person name="Butcher S."/>
            <person name="Tsagkogeorga G."/>
            <person name="Konrad A."/>
            <person name="Singh S."/>
            <person name="Jensen M.F."/>
            <person name="Cong E.H."/>
            <person name="Eikeseth-Otteraa H."/>
            <person name="Noel B."/>
            <person name="Anthouard V."/>
            <person name="Porcel B.M."/>
            <person name="Kachouri-Lafond R."/>
            <person name="Nishino A."/>
            <person name="Ugolini M."/>
            <person name="Chourrout P."/>
            <person name="Nishida H."/>
            <person name="Aasland R."/>
            <person name="Huzurbazar S."/>
            <person name="Westhof E."/>
            <person name="Delsuc F."/>
            <person name="Lehrach H."/>
            <person name="Reinhardt R."/>
            <person name="Weissenbach J."/>
            <person name="Roy S.W."/>
            <person name="Artiguenave F."/>
            <person name="Postlethwait J.H."/>
            <person name="Manak J.R."/>
            <person name="Thompson E.M."/>
            <person name="Jaillon O."/>
            <person name="Du Pasquier L."/>
            <person name="Boudinot P."/>
            <person name="Liberles D.A."/>
            <person name="Volff J.N."/>
            <person name="Philippe H."/>
            <person name="Lenhard B."/>
            <person name="Roest Crollius H."/>
            <person name="Wincker P."/>
            <person name="Chourrout D."/>
        </authorList>
    </citation>
    <scope>NUCLEOTIDE SEQUENCE [LARGE SCALE GENOMIC DNA]</scope>
</reference>
<evidence type="ECO:0000313" key="2">
    <source>
        <dbReference type="EMBL" id="CBY34358.1"/>
    </source>
</evidence>
<feature type="compositionally biased region" description="Basic and acidic residues" evidence="1">
    <location>
        <begin position="348"/>
        <end position="362"/>
    </location>
</feature>
<feature type="region of interest" description="Disordered" evidence="1">
    <location>
        <begin position="271"/>
        <end position="362"/>
    </location>
</feature>
<feature type="compositionally biased region" description="Basic and acidic residues" evidence="1">
    <location>
        <begin position="299"/>
        <end position="338"/>
    </location>
</feature>
<accession>E4YFT4</accession>
<dbReference type="Proteomes" id="UP000011014">
    <property type="component" value="Unassembled WGS sequence"/>
</dbReference>
<feature type="compositionally biased region" description="Low complexity" evidence="1">
    <location>
        <begin position="289"/>
        <end position="298"/>
    </location>
</feature>
<feature type="compositionally biased region" description="Basic and acidic residues" evidence="1">
    <location>
        <begin position="271"/>
        <end position="281"/>
    </location>
</feature>
<evidence type="ECO:0000256" key="1">
    <source>
        <dbReference type="SAM" id="MobiDB-lite"/>
    </source>
</evidence>